<evidence type="ECO:0000256" key="1">
    <source>
        <dbReference type="ARBA" id="ARBA00004496"/>
    </source>
</evidence>
<evidence type="ECO:0000259" key="6">
    <source>
        <dbReference type="SMART" id="SM00988"/>
    </source>
</evidence>
<protein>
    <recommendedName>
        <fullName evidence="5">Urease accessory protein UreE</fullName>
    </recommendedName>
</protein>
<dbReference type="GO" id="GO:0005737">
    <property type="term" value="C:cytoplasm"/>
    <property type="evidence" value="ECO:0007669"/>
    <property type="project" value="UniProtKB-SubCell"/>
</dbReference>
<organism evidence="7 8">
    <name type="scientific">Halobacillus mangrovi</name>
    <dbReference type="NCBI Taxonomy" id="402384"/>
    <lineage>
        <taxon>Bacteria</taxon>
        <taxon>Bacillati</taxon>
        <taxon>Bacillota</taxon>
        <taxon>Bacilli</taxon>
        <taxon>Bacillales</taxon>
        <taxon>Bacillaceae</taxon>
        <taxon>Halobacillus</taxon>
    </lineage>
</organism>
<evidence type="ECO:0000313" key="8">
    <source>
        <dbReference type="Proteomes" id="UP000192527"/>
    </source>
</evidence>
<comment type="function">
    <text evidence="5">Involved in urease metallocenter assembly. Binds nickel. Probably functions as a nickel donor during metallocenter assembly.</text>
</comment>
<dbReference type="Gene3D" id="3.30.70.790">
    <property type="entry name" value="UreE, C-terminal domain"/>
    <property type="match status" value="1"/>
</dbReference>
<gene>
    <name evidence="5 7" type="primary">ureE</name>
    <name evidence="7" type="ORF">HM131_18470</name>
</gene>
<dbReference type="STRING" id="402384.HM131_18470"/>
<reference evidence="7 8" key="1">
    <citation type="submission" date="2017-04" db="EMBL/GenBank/DDBJ databases">
        <title>The whole genome sequencing and assembly of Halobacillus mangrovi strain.</title>
        <authorList>
            <person name="Lee S.-J."/>
            <person name="Park M.-K."/>
            <person name="Kim J.-Y."/>
            <person name="Lee Y.-J."/>
            <person name="Yi H."/>
            <person name="Bahn Y.-S."/>
            <person name="Kim J.F."/>
            <person name="Lee D.-W."/>
        </authorList>
    </citation>
    <scope>NUCLEOTIDE SEQUENCE [LARGE SCALE GENOMIC DNA]</scope>
    <source>
        <strain evidence="7 8">KTB 131</strain>
    </source>
</reference>
<dbReference type="NCBIfam" id="NF009755">
    <property type="entry name" value="PRK13261.2-1"/>
    <property type="match status" value="1"/>
</dbReference>
<dbReference type="HAMAP" id="MF_00822">
    <property type="entry name" value="UreE"/>
    <property type="match status" value="1"/>
</dbReference>
<dbReference type="InterPro" id="IPR036118">
    <property type="entry name" value="UreE_N_sf"/>
</dbReference>
<dbReference type="SMART" id="SM00988">
    <property type="entry name" value="UreE_N"/>
    <property type="match status" value="1"/>
</dbReference>
<dbReference type="SUPFAM" id="SSF69737">
    <property type="entry name" value="Urease metallochaperone UreE, C-terminal domain"/>
    <property type="match status" value="1"/>
</dbReference>
<dbReference type="KEGG" id="hmn:HM131_18470"/>
<proteinExistence type="inferred from homology"/>
<dbReference type="SUPFAM" id="SSF69287">
    <property type="entry name" value="Urease metallochaperone UreE, N-terminal domain"/>
    <property type="match status" value="1"/>
</dbReference>
<evidence type="ECO:0000256" key="4">
    <source>
        <dbReference type="ARBA" id="ARBA00023186"/>
    </source>
</evidence>
<evidence type="ECO:0000256" key="5">
    <source>
        <dbReference type="HAMAP-Rule" id="MF_00822"/>
    </source>
</evidence>
<dbReference type="InterPro" id="IPR012406">
    <property type="entry name" value="UreE"/>
</dbReference>
<dbReference type="CDD" id="cd00571">
    <property type="entry name" value="UreE"/>
    <property type="match status" value="1"/>
</dbReference>
<dbReference type="InterPro" id="IPR004029">
    <property type="entry name" value="UreE_N"/>
</dbReference>
<dbReference type="GO" id="GO:0006457">
    <property type="term" value="P:protein folding"/>
    <property type="evidence" value="ECO:0007669"/>
    <property type="project" value="InterPro"/>
</dbReference>
<dbReference type="PIRSF" id="PIRSF036402">
    <property type="entry name" value="Ureas_acces_UreE"/>
    <property type="match status" value="1"/>
</dbReference>
<name>A0A1W5ZZI7_9BACI</name>
<dbReference type="AlphaFoldDB" id="A0A1W5ZZI7"/>
<dbReference type="InterPro" id="IPR007864">
    <property type="entry name" value="UreE_C_dom"/>
</dbReference>
<accession>A0A1W5ZZI7</accession>
<comment type="similarity">
    <text evidence="5">Belongs to the UreE family.</text>
</comment>
<dbReference type="GO" id="GO:0065003">
    <property type="term" value="P:protein-containing complex assembly"/>
    <property type="evidence" value="ECO:0007669"/>
    <property type="project" value="InterPro"/>
</dbReference>
<keyword evidence="2 5" id="KW-0963">Cytoplasm</keyword>
<comment type="subcellular location">
    <subcellularLocation>
        <location evidence="1 5">Cytoplasm</location>
    </subcellularLocation>
</comment>
<keyword evidence="8" id="KW-1185">Reference proteome</keyword>
<dbReference type="Pfam" id="PF02814">
    <property type="entry name" value="UreE_N"/>
    <property type="match status" value="1"/>
</dbReference>
<evidence type="ECO:0000313" key="7">
    <source>
        <dbReference type="EMBL" id="ARI78703.1"/>
    </source>
</evidence>
<feature type="domain" description="UreE urease accessory N-terminal" evidence="6">
    <location>
        <begin position="6"/>
        <end position="69"/>
    </location>
</feature>
<keyword evidence="3 5" id="KW-0533">Nickel</keyword>
<dbReference type="GO" id="GO:0016151">
    <property type="term" value="F:nickel cation binding"/>
    <property type="evidence" value="ECO:0007669"/>
    <property type="project" value="UniProtKB-UniRule"/>
</dbReference>
<dbReference type="Gene3D" id="2.60.260.20">
    <property type="entry name" value="Urease metallochaperone UreE, N-terminal domain"/>
    <property type="match status" value="1"/>
</dbReference>
<dbReference type="GO" id="GO:0051082">
    <property type="term" value="F:unfolded protein binding"/>
    <property type="evidence" value="ECO:0007669"/>
    <property type="project" value="UniProtKB-UniRule"/>
</dbReference>
<dbReference type="RefSeq" id="WP_085031162.1">
    <property type="nucleotide sequence ID" value="NZ_CP020772.1"/>
</dbReference>
<dbReference type="OrthoDB" id="9810882at2"/>
<dbReference type="GO" id="GO:0019627">
    <property type="term" value="P:urea metabolic process"/>
    <property type="evidence" value="ECO:0007669"/>
    <property type="project" value="InterPro"/>
</dbReference>
<sequence length="148" mass="17203">MLVEKIVGNIATLENRPPHAEYIYLESDQLVKRIQRMKTDHGNEVGIRLGKNEELADGDVLYMDEKNMVVISVKKDDVLVISPVNIQQMGEVAHQLGNRHIPAQFEGEEMYVQYDYLIEELLEELTVPHTREKRKVAEPFRYIGHHHE</sequence>
<keyword evidence="4 5" id="KW-0143">Chaperone</keyword>
<dbReference type="Proteomes" id="UP000192527">
    <property type="component" value="Chromosome"/>
</dbReference>
<dbReference type="EMBL" id="CP020772">
    <property type="protein sequence ID" value="ARI78703.1"/>
    <property type="molecule type" value="Genomic_DNA"/>
</dbReference>
<evidence type="ECO:0000256" key="2">
    <source>
        <dbReference type="ARBA" id="ARBA00022490"/>
    </source>
</evidence>
<dbReference type="Pfam" id="PF05194">
    <property type="entry name" value="UreE_C"/>
    <property type="match status" value="1"/>
</dbReference>
<evidence type="ECO:0000256" key="3">
    <source>
        <dbReference type="ARBA" id="ARBA00022596"/>
    </source>
</evidence>